<sequence length="114" mass="12709">MSEERSSPVAGRVFYRYMSRAEVEAVVRTGKLRGGRPGRTYWTTDLYGSPTEAKSRLALEYLPEARLEFRITSEPGLLLAGTRVEPDEDEPGGGTEYVSEESVEAEVVSVDYLE</sequence>
<dbReference type="KEGG" id="rub:GBA63_19635"/>
<dbReference type="Proteomes" id="UP000501452">
    <property type="component" value="Chromosome"/>
</dbReference>
<keyword evidence="3" id="KW-1185">Reference proteome</keyword>
<feature type="region of interest" description="Disordered" evidence="1">
    <location>
        <begin position="80"/>
        <end position="114"/>
    </location>
</feature>
<name>A0A6G8QDU2_9ACTN</name>
<gene>
    <name evidence="2" type="ORF">GBA63_19635</name>
</gene>
<evidence type="ECO:0000313" key="3">
    <source>
        <dbReference type="Proteomes" id="UP000501452"/>
    </source>
</evidence>
<accession>A0A6G8QDU2</accession>
<proteinExistence type="predicted"/>
<protein>
    <submittedName>
        <fullName evidence="2">Uncharacterized protein</fullName>
    </submittedName>
</protein>
<dbReference type="AlphaFoldDB" id="A0A6G8QDU2"/>
<reference evidence="2 3" key="1">
    <citation type="submission" date="2019-10" db="EMBL/GenBank/DDBJ databases">
        <title>Rubrobacter sp nov SCSIO 52090 isolated from a deep-sea sediment in the South China Sea.</title>
        <authorList>
            <person name="Chen R.W."/>
        </authorList>
    </citation>
    <scope>NUCLEOTIDE SEQUENCE [LARGE SCALE GENOMIC DNA]</scope>
    <source>
        <strain evidence="2 3">SCSIO 52909</strain>
    </source>
</reference>
<dbReference type="EMBL" id="CP045119">
    <property type="protein sequence ID" value="QIN84612.1"/>
    <property type="molecule type" value="Genomic_DNA"/>
</dbReference>
<dbReference type="RefSeq" id="WP_166178971.1">
    <property type="nucleotide sequence ID" value="NZ_CP045119.1"/>
</dbReference>
<evidence type="ECO:0000313" key="2">
    <source>
        <dbReference type="EMBL" id="QIN84612.1"/>
    </source>
</evidence>
<organism evidence="2 3">
    <name type="scientific">Rubrobacter tropicus</name>
    <dbReference type="NCBI Taxonomy" id="2653851"/>
    <lineage>
        <taxon>Bacteria</taxon>
        <taxon>Bacillati</taxon>
        <taxon>Actinomycetota</taxon>
        <taxon>Rubrobacteria</taxon>
        <taxon>Rubrobacterales</taxon>
        <taxon>Rubrobacteraceae</taxon>
        <taxon>Rubrobacter</taxon>
    </lineage>
</organism>
<feature type="compositionally biased region" description="Low complexity" evidence="1">
    <location>
        <begin position="105"/>
        <end position="114"/>
    </location>
</feature>
<evidence type="ECO:0000256" key="1">
    <source>
        <dbReference type="SAM" id="MobiDB-lite"/>
    </source>
</evidence>